<protein>
    <submittedName>
        <fullName evidence="2">Contactin-3-like</fullName>
    </submittedName>
</protein>
<evidence type="ECO:0000313" key="3">
    <source>
        <dbReference type="Proteomes" id="UP001059041"/>
    </source>
</evidence>
<reference evidence="2" key="1">
    <citation type="submission" date="2021-02" db="EMBL/GenBank/DDBJ databases">
        <title>Comparative genomics reveals that relaxation of natural selection precedes convergent phenotypic evolution of cavefish.</title>
        <authorList>
            <person name="Peng Z."/>
        </authorList>
    </citation>
    <scope>NUCLEOTIDE SEQUENCE</scope>
    <source>
        <tissue evidence="2">Muscle</tissue>
    </source>
</reference>
<comment type="caution">
    <text evidence="2">The sequence shown here is derived from an EMBL/GenBank/DDBJ whole genome shotgun (WGS) entry which is preliminary data.</text>
</comment>
<feature type="non-terminal residue" evidence="2">
    <location>
        <position position="166"/>
    </location>
</feature>
<dbReference type="SUPFAM" id="SSF48726">
    <property type="entry name" value="Immunoglobulin"/>
    <property type="match status" value="1"/>
</dbReference>
<gene>
    <name evidence="2" type="ORF">IRJ41_020547</name>
</gene>
<dbReference type="InterPro" id="IPR036179">
    <property type="entry name" value="Ig-like_dom_sf"/>
</dbReference>
<dbReference type="Gene3D" id="2.60.40.10">
    <property type="entry name" value="Immunoglobulins"/>
    <property type="match status" value="1"/>
</dbReference>
<dbReference type="Proteomes" id="UP001059041">
    <property type="component" value="Linkage Group LG21"/>
</dbReference>
<keyword evidence="1" id="KW-1133">Transmembrane helix</keyword>
<evidence type="ECO:0000313" key="2">
    <source>
        <dbReference type="EMBL" id="KAI7794677.1"/>
    </source>
</evidence>
<name>A0A9W7TEK5_TRIRA</name>
<dbReference type="AlphaFoldDB" id="A0A9W7TEK5"/>
<keyword evidence="1" id="KW-0472">Membrane</keyword>
<dbReference type="InterPro" id="IPR013783">
    <property type="entry name" value="Ig-like_fold"/>
</dbReference>
<organism evidence="2 3">
    <name type="scientific">Triplophysa rosa</name>
    <name type="common">Cave loach</name>
    <dbReference type="NCBI Taxonomy" id="992332"/>
    <lineage>
        <taxon>Eukaryota</taxon>
        <taxon>Metazoa</taxon>
        <taxon>Chordata</taxon>
        <taxon>Craniata</taxon>
        <taxon>Vertebrata</taxon>
        <taxon>Euteleostomi</taxon>
        <taxon>Actinopterygii</taxon>
        <taxon>Neopterygii</taxon>
        <taxon>Teleostei</taxon>
        <taxon>Ostariophysi</taxon>
        <taxon>Cypriniformes</taxon>
        <taxon>Nemacheilidae</taxon>
        <taxon>Triplophysa</taxon>
    </lineage>
</organism>
<sequence length="166" mass="18834">QITITEDEGSVSEEITCTAVTADHQIQQTIQGHYALLISDLTEEDEGLYSCWINKNQHKNFRLAVKGCVVSESNETMTSHPGRSVLLSCTCEDDQTKAKHFKWRRADLNKRIVSETEKRIIRVDSEWKSDKQVTGSESLFMSILITGLMMLMVLGSALCIYWRCVT</sequence>
<keyword evidence="3" id="KW-1185">Reference proteome</keyword>
<accession>A0A9W7TEK5</accession>
<dbReference type="EMBL" id="JAFHDT010000021">
    <property type="protein sequence ID" value="KAI7794677.1"/>
    <property type="molecule type" value="Genomic_DNA"/>
</dbReference>
<feature type="transmembrane region" description="Helical" evidence="1">
    <location>
        <begin position="139"/>
        <end position="162"/>
    </location>
</feature>
<proteinExistence type="predicted"/>
<keyword evidence="1" id="KW-0812">Transmembrane</keyword>
<feature type="non-terminal residue" evidence="2">
    <location>
        <position position="1"/>
    </location>
</feature>
<evidence type="ECO:0000256" key="1">
    <source>
        <dbReference type="SAM" id="Phobius"/>
    </source>
</evidence>